<proteinExistence type="predicted"/>
<name>A0A2W4UGF6_9CYAN</name>
<reference evidence="1 2" key="2">
    <citation type="submission" date="2018-06" db="EMBL/GenBank/DDBJ databases">
        <title>Metagenomic assembly of (sub)arctic Cyanobacteria and their associated microbiome from non-axenic cultures.</title>
        <authorList>
            <person name="Baurain D."/>
        </authorList>
    </citation>
    <scope>NUCLEOTIDE SEQUENCE [LARGE SCALE GENOMIC DNA]</scope>
    <source>
        <strain evidence="1">ULC129bin1</strain>
    </source>
</reference>
<dbReference type="Proteomes" id="UP000249354">
    <property type="component" value="Unassembled WGS sequence"/>
</dbReference>
<sequence>MGYLSLDMLVPKAIKDSKASSTQNLERSSSAAAAVLPQMAMASPHSNRHEVKPVMALKLLRDIEQSVLIWQTQLRRVVKTIEGLHAQGPMVDGWLESSLDRVSPAEPASACPETTLLRHGDADALMQYVEALEHHELGQGLPAHETWSEGCDFQSVRTQYRLCWLSNEGKVRSQACPPEQMAVVSTAIARYQTCKQLLAQQQRLEAHLQAAVDGLTDVRSTAQLPS</sequence>
<dbReference type="EMBL" id="QBMC01000059">
    <property type="protein sequence ID" value="PZO18170.1"/>
    <property type="molecule type" value="Genomic_DNA"/>
</dbReference>
<evidence type="ECO:0000313" key="1">
    <source>
        <dbReference type="EMBL" id="PZO18170.1"/>
    </source>
</evidence>
<protein>
    <submittedName>
        <fullName evidence="1">Uncharacterized protein</fullName>
    </submittedName>
</protein>
<dbReference type="AlphaFoldDB" id="A0A2W4UGF6"/>
<organism evidence="1 2">
    <name type="scientific">Leptolyngbya foveolarum</name>
    <dbReference type="NCBI Taxonomy" id="47253"/>
    <lineage>
        <taxon>Bacteria</taxon>
        <taxon>Bacillati</taxon>
        <taxon>Cyanobacteriota</taxon>
        <taxon>Cyanophyceae</taxon>
        <taxon>Leptolyngbyales</taxon>
        <taxon>Leptolyngbyaceae</taxon>
        <taxon>Leptolyngbya group</taxon>
        <taxon>Leptolyngbya</taxon>
    </lineage>
</organism>
<accession>A0A2W4UGF6</accession>
<comment type="caution">
    <text evidence="1">The sequence shown here is derived from an EMBL/GenBank/DDBJ whole genome shotgun (WGS) entry which is preliminary data.</text>
</comment>
<reference evidence="2" key="1">
    <citation type="submission" date="2018-04" db="EMBL/GenBank/DDBJ databases">
        <authorList>
            <person name="Cornet L."/>
        </authorList>
    </citation>
    <scope>NUCLEOTIDE SEQUENCE [LARGE SCALE GENOMIC DNA]</scope>
</reference>
<evidence type="ECO:0000313" key="2">
    <source>
        <dbReference type="Proteomes" id="UP000249354"/>
    </source>
</evidence>
<gene>
    <name evidence="1" type="ORF">DCF25_10295</name>
</gene>